<feature type="signal peptide" evidence="8">
    <location>
        <begin position="1"/>
        <end position="19"/>
    </location>
</feature>
<evidence type="ECO:0000313" key="9">
    <source>
        <dbReference type="EMBL" id="QGT50595.1"/>
    </source>
</evidence>
<dbReference type="EMBL" id="MN577571">
    <property type="protein sequence ID" value="QGT50595.1"/>
    <property type="molecule type" value="Genomic_DNA"/>
</dbReference>
<evidence type="ECO:0000256" key="3">
    <source>
        <dbReference type="ARBA" id="ARBA00022448"/>
    </source>
</evidence>
<reference evidence="9" key="1">
    <citation type="journal article" date="2020" name="J. ISSAAS">
        <title>Lactobacilli and other gastrointestinal microbiota of Peromyscus leucopus, reservoir host for agents of Lyme disease and other zoonoses in North America.</title>
        <authorList>
            <person name="Milovic A."/>
            <person name="Bassam K."/>
            <person name="Shao H."/>
            <person name="Chatzistamou I."/>
            <person name="Tufts D.M."/>
            <person name="Diuk-Wasser M."/>
            <person name="Barbour A.G."/>
        </authorList>
    </citation>
    <scope>NUCLEOTIDE SEQUENCE</scope>
    <source>
        <strain evidence="9">LL30</strain>
    </source>
</reference>
<dbReference type="GO" id="GO:0015288">
    <property type="term" value="F:porin activity"/>
    <property type="evidence" value="ECO:0007669"/>
    <property type="project" value="TreeGrafter"/>
</dbReference>
<evidence type="ECO:0000256" key="4">
    <source>
        <dbReference type="ARBA" id="ARBA00022452"/>
    </source>
</evidence>
<comment type="subcellular location">
    <subcellularLocation>
        <location evidence="1">Cell outer membrane</location>
    </subcellularLocation>
</comment>
<evidence type="ECO:0000256" key="6">
    <source>
        <dbReference type="ARBA" id="ARBA00023136"/>
    </source>
</evidence>
<dbReference type="Pfam" id="PF02321">
    <property type="entry name" value="OEP"/>
    <property type="match status" value="2"/>
</dbReference>
<evidence type="ECO:0000256" key="8">
    <source>
        <dbReference type="SAM" id="SignalP"/>
    </source>
</evidence>
<dbReference type="Gene3D" id="1.20.1600.10">
    <property type="entry name" value="Outer membrane efflux proteins (OEP)"/>
    <property type="match status" value="1"/>
</dbReference>
<organism evidence="9">
    <name type="scientific">uncultured Elusimicrobia bacterium</name>
    <dbReference type="NCBI Taxonomy" id="699876"/>
    <lineage>
        <taxon>Bacteria</taxon>
        <taxon>Pseudomonadati</taxon>
        <taxon>Elusimicrobiota</taxon>
        <taxon>Elusimicrobia</taxon>
        <taxon>environmental samples</taxon>
    </lineage>
</organism>
<evidence type="ECO:0000256" key="1">
    <source>
        <dbReference type="ARBA" id="ARBA00004442"/>
    </source>
</evidence>
<dbReference type="PIRSF" id="PIRSF001892">
    <property type="entry name" value="CyaE"/>
    <property type="match status" value="1"/>
</dbReference>
<name>A0A650F3T5_9BACT</name>
<keyword evidence="8" id="KW-0732">Signal</keyword>
<dbReference type="SUPFAM" id="SSF56954">
    <property type="entry name" value="Outer membrane efflux proteins (OEP)"/>
    <property type="match status" value="1"/>
</dbReference>
<keyword evidence="5" id="KW-0812">Transmembrane</keyword>
<protein>
    <submittedName>
        <fullName evidence="9">Protein CyaE</fullName>
    </submittedName>
</protein>
<dbReference type="GO" id="GO:0015562">
    <property type="term" value="F:efflux transmembrane transporter activity"/>
    <property type="evidence" value="ECO:0007669"/>
    <property type="project" value="InterPro"/>
</dbReference>
<dbReference type="PANTHER" id="PTHR30026:SF20">
    <property type="entry name" value="OUTER MEMBRANE PROTEIN TOLC"/>
    <property type="match status" value="1"/>
</dbReference>
<accession>A0A650F3T5</accession>
<dbReference type="GO" id="GO:0009279">
    <property type="term" value="C:cell outer membrane"/>
    <property type="evidence" value="ECO:0007669"/>
    <property type="project" value="UniProtKB-SubCell"/>
</dbReference>
<dbReference type="InterPro" id="IPR003423">
    <property type="entry name" value="OMP_efflux"/>
</dbReference>
<dbReference type="InterPro" id="IPR051906">
    <property type="entry name" value="TolC-like"/>
</dbReference>
<keyword evidence="7" id="KW-0998">Cell outer membrane</keyword>
<dbReference type="AlphaFoldDB" id="A0A650F3T5"/>
<evidence type="ECO:0000256" key="5">
    <source>
        <dbReference type="ARBA" id="ARBA00022692"/>
    </source>
</evidence>
<sequence length="443" mass="48882">MKKYVLLLAACCMALPGAALDPLGAYNTRPPEGCIDKDVAQEELALADLIQIGICTNPSLSAQYMGVKASEAAVGASRSQYLPSVTLTGTGSITGERLEHQDYIQKEPYQGKAEASWLLFDFGGRGARIDATKAFFKAADYTYNAELQKLTLSIQTAYLNLLAAQESWVSAKASLATYKQSYNEAKKRYKLGMVSLSDKLQAQTRYEQAELTVVQAANQINQHKGTLAVLLNMAPDTEVKLAKPEHDKKFLQLENDNVQELMASALQDRPELKSAQSQAEAQKAGLYTAKTDALPSISAVASASYGDNWKHSNPYSTDNAAGLRLSWPLFTGFSNMYNIQQASFQYKQAERNTDALKRQVENEVWSSYQNYKTAVRSYEISQTILASAEENHRVAFRYYEVGKGDILNLLSAVSQLADARQNKITAFYSVLLSKANLYRSIGK</sequence>
<gene>
    <name evidence="9" type="ORF">Elusimicrob1349_0650</name>
</gene>
<comment type="similarity">
    <text evidence="2">Belongs to the outer membrane factor (OMF) (TC 1.B.17) family.</text>
</comment>
<dbReference type="GO" id="GO:1990281">
    <property type="term" value="C:efflux pump complex"/>
    <property type="evidence" value="ECO:0007669"/>
    <property type="project" value="TreeGrafter"/>
</dbReference>
<evidence type="ECO:0000256" key="2">
    <source>
        <dbReference type="ARBA" id="ARBA00007613"/>
    </source>
</evidence>
<evidence type="ECO:0000256" key="7">
    <source>
        <dbReference type="ARBA" id="ARBA00023237"/>
    </source>
</evidence>
<feature type="chain" id="PRO_5024944726" evidence="8">
    <location>
        <begin position="20"/>
        <end position="443"/>
    </location>
</feature>
<proteinExistence type="inferred from homology"/>
<dbReference type="InterPro" id="IPR028351">
    <property type="entry name" value="CyaE"/>
</dbReference>
<keyword evidence="4" id="KW-1134">Transmembrane beta strand</keyword>
<keyword evidence="3" id="KW-0813">Transport</keyword>
<keyword evidence="6" id="KW-0472">Membrane</keyword>
<dbReference type="PANTHER" id="PTHR30026">
    <property type="entry name" value="OUTER MEMBRANE PROTEIN TOLC"/>
    <property type="match status" value="1"/>
</dbReference>